<dbReference type="GO" id="GO:0048188">
    <property type="term" value="C:Set1C/COMPASS complex"/>
    <property type="evidence" value="ECO:0007669"/>
    <property type="project" value="TreeGrafter"/>
</dbReference>
<reference evidence="6 7" key="1">
    <citation type="submission" date="2016-08" db="EMBL/GenBank/DDBJ databases">
        <authorList>
            <consortium name="Lentinula edodes genome sequencing consortium"/>
            <person name="Sakamoto Y."/>
            <person name="Nakade K."/>
            <person name="Sato S."/>
            <person name="Yoshida Y."/>
            <person name="Miyazaki K."/>
            <person name="Natsume S."/>
            <person name="Konno N."/>
        </authorList>
    </citation>
    <scope>NUCLEOTIDE SEQUENCE [LARGE SCALE GENOMIC DNA]</scope>
    <source>
        <strain evidence="6 7">NBRC 111202</strain>
    </source>
</reference>
<proteinExistence type="predicted"/>
<comment type="subcellular location">
    <subcellularLocation>
        <location evidence="1">Nucleus</location>
    </subcellularLocation>
</comment>
<evidence type="ECO:0000313" key="7">
    <source>
        <dbReference type="Proteomes" id="UP000188533"/>
    </source>
</evidence>
<evidence type="ECO:0000256" key="5">
    <source>
        <dbReference type="SAM" id="MobiDB-lite"/>
    </source>
</evidence>
<evidence type="ECO:0000256" key="1">
    <source>
        <dbReference type="ARBA" id="ARBA00004123"/>
    </source>
</evidence>
<keyword evidence="2" id="KW-0853">WD repeat</keyword>
<dbReference type="PANTHER" id="PTHR19861">
    <property type="entry name" value="WD40 REPEAT PROTEIN SWD2"/>
    <property type="match status" value="1"/>
</dbReference>
<keyword evidence="4" id="KW-0539">Nucleus</keyword>
<evidence type="ECO:0000313" key="6">
    <source>
        <dbReference type="EMBL" id="GAW07775.1"/>
    </source>
</evidence>
<dbReference type="GO" id="GO:0003682">
    <property type="term" value="F:chromatin binding"/>
    <property type="evidence" value="ECO:0007669"/>
    <property type="project" value="TreeGrafter"/>
</dbReference>
<dbReference type="SUPFAM" id="SSF50998">
    <property type="entry name" value="Quinoprotein alcohol dehydrogenase-like"/>
    <property type="match status" value="1"/>
</dbReference>
<reference evidence="6 7" key="2">
    <citation type="submission" date="2017-02" db="EMBL/GenBank/DDBJ databases">
        <title>A genome survey and senescence transcriptome analysis in Lentinula edodes.</title>
        <authorList>
            <person name="Sakamoto Y."/>
            <person name="Nakade K."/>
            <person name="Sato S."/>
            <person name="Yoshida Y."/>
            <person name="Miyazaki K."/>
            <person name="Natsume S."/>
            <person name="Konno N."/>
        </authorList>
    </citation>
    <scope>NUCLEOTIDE SEQUENCE [LARGE SCALE GENOMIC DNA]</scope>
    <source>
        <strain evidence="6 7">NBRC 111202</strain>
    </source>
</reference>
<accession>A0A1Q3EKQ4</accession>
<dbReference type="STRING" id="5353.A0A1Q3EKQ4"/>
<evidence type="ECO:0000256" key="3">
    <source>
        <dbReference type="ARBA" id="ARBA00022737"/>
    </source>
</evidence>
<dbReference type="InterPro" id="IPR015943">
    <property type="entry name" value="WD40/YVTN_repeat-like_dom_sf"/>
</dbReference>
<dbReference type="EMBL" id="BDGU01000501">
    <property type="protein sequence ID" value="GAW07775.1"/>
    <property type="molecule type" value="Genomic_DNA"/>
</dbReference>
<sequence>MVMAPSTNANNGSSQPQLTLSNGTMLKLKPSRIFKTAVENPTVSPGRPSFGPRHITGICFDDRGDQLLTAAEDETFRLYNCKSGKHLKTLQSKKIYRFHKAPCVKFNPRHGMMATAGAELAFWLPDTAPESEEVARDLLKRKAPA</sequence>
<protein>
    <submittedName>
        <fullName evidence="6">Wd repeat-containing protein 82</fullName>
    </submittedName>
</protein>
<keyword evidence="7" id="KW-1185">Reference proteome</keyword>
<dbReference type="AlphaFoldDB" id="A0A1Q3EKQ4"/>
<evidence type="ECO:0000256" key="4">
    <source>
        <dbReference type="ARBA" id="ARBA00023242"/>
    </source>
</evidence>
<gene>
    <name evidence="6" type="ORF">LENED_009787</name>
</gene>
<evidence type="ECO:0000256" key="2">
    <source>
        <dbReference type="ARBA" id="ARBA00022574"/>
    </source>
</evidence>
<comment type="caution">
    <text evidence="6">The sequence shown here is derived from an EMBL/GenBank/DDBJ whole genome shotgun (WGS) entry which is preliminary data.</text>
</comment>
<feature type="region of interest" description="Disordered" evidence="5">
    <location>
        <begin position="1"/>
        <end position="22"/>
    </location>
</feature>
<organism evidence="6 7">
    <name type="scientific">Lentinula edodes</name>
    <name type="common">Shiitake mushroom</name>
    <name type="synonym">Lentinus edodes</name>
    <dbReference type="NCBI Taxonomy" id="5353"/>
    <lineage>
        <taxon>Eukaryota</taxon>
        <taxon>Fungi</taxon>
        <taxon>Dikarya</taxon>
        <taxon>Basidiomycota</taxon>
        <taxon>Agaricomycotina</taxon>
        <taxon>Agaricomycetes</taxon>
        <taxon>Agaricomycetidae</taxon>
        <taxon>Agaricales</taxon>
        <taxon>Marasmiineae</taxon>
        <taxon>Omphalotaceae</taxon>
        <taxon>Lentinula</taxon>
    </lineage>
</organism>
<keyword evidence="3" id="KW-0677">Repeat</keyword>
<dbReference type="InterPro" id="IPR037867">
    <property type="entry name" value="Swd2/WDR82"/>
</dbReference>
<dbReference type="Gene3D" id="2.130.10.10">
    <property type="entry name" value="YVTN repeat-like/Quinoprotein amine dehydrogenase"/>
    <property type="match status" value="1"/>
</dbReference>
<name>A0A1Q3EKQ4_LENED</name>
<dbReference type="PANTHER" id="PTHR19861:SF0">
    <property type="entry name" value="WD REPEAT-CONTAINING PROTEIN 82"/>
    <property type="match status" value="1"/>
</dbReference>
<dbReference type="InterPro" id="IPR011047">
    <property type="entry name" value="Quinoprotein_ADH-like_sf"/>
</dbReference>
<dbReference type="Proteomes" id="UP000188533">
    <property type="component" value="Unassembled WGS sequence"/>
</dbReference>